<dbReference type="CDD" id="cd12156">
    <property type="entry name" value="HPPR"/>
    <property type="match status" value="1"/>
</dbReference>
<dbReference type="Proteomes" id="UP000199598">
    <property type="component" value="Unassembled WGS sequence"/>
</dbReference>
<feature type="domain" description="D-isomer specific 2-hydroxyacid dehydrogenase NAD-binding" evidence="5">
    <location>
        <begin position="108"/>
        <end position="281"/>
    </location>
</feature>
<evidence type="ECO:0000259" key="5">
    <source>
        <dbReference type="Pfam" id="PF02826"/>
    </source>
</evidence>
<gene>
    <name evidence="6" type="ORF">SAMN04488518_11745</name>
</gene>
<feature type="domain" description="D-isomer specific 2-hydroxyacid dehydrogenase catalytic" evidence="4">
    <location>
        <begin position="19"/>
        <end position="310"/>
    </location>
</feature>
<dbReference type="InterPro" id="IPR050223">
    <property type="entry name" value="D-isomer_2-hydroxyacid_DH"/>
</dbReference>
<dbReference type="InterPro" id="IPR029752">
    <property type="entry name" value="D-isomer_DH_CS1"/>
</dbReference>
<dbReference type="Gene3D" id="3.40.50.720">
    <property type="entry name" value="NAD(P)-binding Rossmann-like Domain"/>
    <property type="match status" value="2"/>
</dbReference>
<evidence type="ECO:0000313" key="6">
    <source>
        <dbReference type="EMBL" id="SFL12131.1"/>
    </source>
</evidence>
<keyword evidence="7" id="KW-1185">Reference proteome</keyword>
<organism evidence="6 7">
    <name type="scientific">Pseudovibrio ascidiaceicola</name>
    <dbReference type="NCBI Taxonomy" id="285279"/>
    <lineage>
        <taxon>Bacteria</taxon>
        <taxon>Pseudomonadati</taxon>
        <taxon>Pseudomonadota</taxon>
        <taxon>Alphaproteobacteria</taxon>
        <taxon>Hyphomicrobiales</taxon>
        <taxon>Stappiaceae</taxon>
        <taxon>Pseudovibrio</taxon>
    </lineage>
</organism>
<accession>A0A1I4F6V6</accession>
<evidence type="ECO:0000259" key="4">
    <source>
        <dbReference type="Pfam" id="PF00389"/>
    </source>
</evidence>
<comment type="caution">
    <text evidence="6">The sequence shown here is derived from an EMBL/GenBank/DDBJ whole genome shotgun (WGS) entry which is preliminary data.</text>
</comment>
<sequence>MIYVLQLSPYAPNEINEELEKCTPLARYWELQQDEELRAQILPNIRIVATKGDMGLPSELMAELPNLELIVVYGAGYDKIDLQQARDRNIIITTTPDALTEAVADHVVGLALASSRRIAEGDRFIRNGDWLNGKLGIGYSLRGKTLGIFGYGRIGRKTAEILGDTFGMQVLYCDRSADPKQDRQCRSSPLELASESDVLVIAASGSPDTKNIIDINILEALGPNGLLINIARGSLVNTQHLITALESRKLGAAALDVFPDEPNVPNELISSPYTTLTPHLASATRETRVEMGRQVIENISSYRKNGEVFNRLIF</sequence>
<dbReference type="Pfam" id="PF02826">
    <property type="entry name" value="2-Hacid_dh_C"/>
    <property type="match status" value="1"/>
</dbReference>
<keyword evidence="1 3" id="KW-0560">Oxidoreductase</keyword>
<evidence type="ECO:0000256" key="1">
    <source>
        <dbReference type="ARBA" id="ARBA00023002"/>
    </source>
</evidence>
<evidence type="ECO:0000256" key="2">
    <source>
        <dbReference type="ARBA" id="ARBA00023027"/>
    </source>
</evidence>
<name>A0A1I4F6V6_9HYPH</name>
<keyword evidence="2" id="KW-0520">NAD</keyword>
<dbReference type="RefSeq" id="WP_093523573.1">
    <property type="nucleotide sequence ID" value="NZ_FOSK01000017.1"/>
</dbReference>
<evidence type="ECO:0000256" key="3">
    <source>
        <dbReference type="RuleBase" id="RU003719"/>
    </source>
</evidence>
<dbReference type="Pfam" id="PF00389">
    <property type="entry name" value="2-Hacid_dh"/>
    <property type="match status" value="1"/>
</dbReference>
<dbReference type="InterPro" id="IPR006139">
    <property type="entry name" value="D-isomer_2_OHA_DH_cat_dom"/>
</dbReference>
<reference evidence="6 7" key="1">
    <citation type="submission" date="2016-10" db="EMBL/GenBank/DDBJ databases">
        <authorList>
            <person name="Varghese N."/>
            <person name="Submissions S."/>
        </authorList>
    </citation>
    <scope>NUCLEOTIDE SEQUENCE [LARGE SCALE GENOMIC DNA]</scope>
    <source>
        <strain evidence="6 7">DSM 16392</strain>
    </source>
</reference>
<dbReference type="PROSITE" id="PS00065">
    <property type="entry name" value="D_2_HYDROXYACID_DH_1"/>
    <property type="match status" value="1"/>
</dbReference>
<protein>
    <submittedName>
        <fullName evidence="6">D-isomer specific 2-hydroxyacid dehydrogenase, catalytic domain</fullName>
    </submittedName>
</protein>
<dbReference type="SUPFAM" id="SSF52283">
    <property type="entry name" value="Formate/glycerate dehydrogenase catalytic domain-like"/>
    <property type="match status" value="1"/>
</dbReference>
<comment type="similarity">
    <text evidence="3">Belongs to the D-isomer specific 2-hydroxyacid dehydrogenase family.</text>
</comment>
<dbReference type="EMBL" id="FOSK01000017">
    <property type="protein sequence ID" value="SFL12131.1"/>
    <property type="molecule type" value="Genomic_DNA"/>
</dbReference>
<evidence type="ECO:0000313" key="7">
    <source>
        <dbReference type="Proteomes" id="UP000199598"/>
    </source>
</evidence>
<dbReference type="PANTHER" id="PTHR10996:SF178">
    <property type="entry name" value="2-HYDROXYACID DEHYDROGENASE YGL185C-RELATED"/>
    <property type="match status" value="1"/>
</dbReference>
<dbReference type="PANTHER" id="PTHR10996">
    <property type="entry name" value="2-HYDROXYACID DEHYDROGENASE-RELATED"/>
    <property type="match status" value="1"/>
</dbReference>
<dbReference type="InterPro" id="IPR036291">
    <property type="entry name" value="NAD(P)-bd_dom_sf"/>
</dbReference>
<dbReference type="InterPro" id="IPR006140">
    <property type="entry name" value="D-isomer_DH_NAD-bd"/>
</dbReference>
<proteinExistence type="inferred from homology"/>
<dbReference type="SUPFAM" id="SSF51735">
    <property type="entry name" value="NAD(P)-binding Rossmann-fold domains"/>
    <property type="match status" value="1"/>
</dbReference>